<gene>
    <name evidence="3" type="ORF">GCM10009750_03860</name>
</gene>
<proteinExistence type="predicted"/>
<dbReference type="InterPro" id="IPR011251">
    <property type="entry name" value="Luciferase-like_dom"/>
</dbReference>
<dbReference type="Pfam" id="PF00296">
    <property type="entry name" value="Bac_luciferase"/>
    <property type="match status" value="1"/>
</dbReference>
<sequence length="336" mass="34840">MPETSSARIGVLLPRDLPIDQLLPYARRADELGFDELWLVEDLGFRSGIAQAGAVLAATERITVGVGILPAGARNAAFSAMEIGTLGQLFPNRFIAGIGHGMPVWMRQIGAWPASPLTLLAEYTTAVRALLRGEAGPAAGRYVNVEGVVLDELPASVPPVLLGVRGPKSLAVAGAVADGVVLAEPAAPPYIAAARGHVRAGAAGHAGTAAAVAAGTTGPNVTTYDVAAVREDAATAIARVRPGLAWIGEPDWAPHLVGLPFAEELARLRQQCSGPDEFATRLPDEWVAELALAGTSAQVRERIADRHEAGATTVVLTPVGDDRLGELERLAEVLPG</sequence>
<evidence type="ECO:0000256" key="1">
    <source>
        <dbReference type="ARBA" id="ARBA00023002"/>
    </source>
</evidence>
<keyword evidence="4" id="KW-1185">Reference proteome</keyword>
<name>A0ABN2MF94_9MICO</name>
<dbReference type="RefSeq" id="WP_157425897.1">
    <property type="nucleotide sequence ID" value="NZ_BAAANK010000001.1"/>
</dbReference>
<dbReference type="Gene3D" id="3.20.20.30">
    <property type="entry name" value="Luciferase-like domain"/>
    <property type="match status" value="1"/>
</dbReference>
<dbReference type="InterPro" id="IPR036661">
    <property type="entry name" value="Luciferase-like_sf"/>
</dbReference>
<organism evidence="3 4">
    <name type="scientific">Agromyces salentinus</name>
    <dbReference type="NCBI Taxonomy" id="269421"/>
    <lineage>
        <taxon>Bacteria</taxon>
        <taxon>Bacillati</taxon>
        <taxon>Actinomycetota</taxon>
        <taxon>Actinomycetes</taxon>
        <taxon>Micrococcales</taxon>
        <taxon>Microbacteriaceae</taxon>
        <taxon>Agromyces</taxon>
    </lineage>
</organism>
<evidence type="ECO:0000313" key="3">
    <source>
        <dbReference type="EMBL" id="GAA1824309.1"/>
    </source>
</evidence>
<evidence type="ECO:0000259" key="2">
    <source>
        <dbReference type="Pfam" id="PF00296"/>
    </source>
</evidence>
<dbReference type="PANTHER" id="PTHR43244">
    <property type="match status" value="1"/>
</dbReference>
<dbReference type="InterPro" id="IPR050564">
    <property type="entry name" value="F420-G6PD/mer"/>
</dbReference>
<keyword evidence="1" id="KW-0560">Oxidoreductase</keyword>
<dbReference type="EMBL" id="BAAANK010000001">
    <property type="protein sequence ID" value="GAA1824309.1"/>
    <property type="molecule type" value="Genomic_DNA"/>
</dbReference>
<reference evidence="3 4" key="1">
    <citation type="journal article" date="2019" name="Int. J. Syst. Evol. Microbiol.">
        <title>The Global Catalogue of Microorganisms (GCM) 10K type strain sequencing project: providing services to taxonomists for standard genome sequencing and annotation.</title>
        <authorList>
            <consortium name="The Broad Institute Genomics Platform"/>
            <consortium name="The Broad Institute Genome Sequencing Center for Infectious Disease"/>
            <person name="Wu L."/>
            <person name="Ma J."/>
        </authorList>
    </citation>
    <scope>NUCLEOTIDE SEQUENCE [LARGE SCALE GENOMIC DNA]</scope>
    <source>
        <strain evidence="3 4">JCM 14323</strain>
    </source>
</reference>
<feature type="domain" description="Luciferase-like" evidence="2">
    <location>
        <begin position="18"/>
        <end position="312"/>
    </location>
</feature>
<dbReference type="PANTHER" id="PTHR43244:SF1">
    <property type="entry name" value="5,10-METHYLENETETRAHYDROMETHANOPTERIN REDUCTASE"/>
    <property type="match status" value="1"/>
</dbReference>
<comment type="caution">
    <text evidence="3">The sequence shown here is derived from an EMBL/GenBank/DDBJ whole genome shotgun (WGS) entry which is preliminary data.</text>
</comment>
<accession>A0ABN2MF94</accession>
<evidence type="ECO:0000313" key="4">
    <source>
        <dbReference type="Proteomes" id="UP001501746"/>
    </source>
</evidence>
<dbReference type="CDD" id="cd01097">
    <property type="entry name" value="Tetrahydromethanopterin_reductase"/>
    <property type="match status" value="1"/>
</dbReference>
<dbReference type="SUPFAM" id="SSF51679">
    <property type="entry name" value="Bacterial luciferase-like"/>
    <property type="match status" value="1"/>
</dbReference>
<protein>
    <submittedName>
        <fullName evidence="3">LLM class flavin-dependent oxidoreductase</fullName>
    </submittedName>
</protein>
<dbReference type="Proteomes" id="UP001501746">
    <property type="component" value="Unassembled WGS sequence"/>
</dbReference>